<keyword evidence="14" id="KW-0342">GTP-binding</keyword>
<evidence type="ECO:0000256" key="8">
    <source>
        <dbReference type="ARBA" id="ARBA00022741"/>
    </source>
</evidence>
<evidence type="ECO:0000256" key="14">
    <source>
        <dbReference type="ARBA" id="ARBA00023134"/>
    </source>
</evidence>
<comment type="cofactor">
    <cofactor evidence="1">
        <name>Mg(2+)</name>
        <dbReference type="ChEBI" id="CHEBI:18420"/>
    </cofactor>
</comment>
<keyword evidence="6 17" id="KW-0812">Transmembrane</keyword>
<dbReference type="AlphaFoldDB" id="A0A1W2TRF5"/>
<dbReference type="Proteomes" id="UP000054516">
    <property type="component" value="Unassembled WGS sequence"/>
</dbReference>
<dbReference type="Pfam" id="PF04548">
    <property type="entry name" value="AIG1"/>
    <property type="match status" value="1"/>
</dbReference>
<evidence type="ECO:0000256" key="9">
    <source>
        <dbReference type="ARBA" id="ARBA00022801"/>
    </source>
</evidence>
<dbReference type="PANTHER" id="PTHR10903:SF135">
    <property type="entry name" value="TRANSLOCASE OF CHLOROPLAST 120, CHLOROPLASTIC-RELATED"/>
    <property type="match status" value="1"/>
</dbReference>
<evidence type="ECO:0000256" key="10">
    <source>
        <dbReference type="ARBA" id="ARBA00022805"/>
    </source>
</evidence>
<evidence type="ECO:0000256" key="7">
    <source>
        <dbReference type="ARBA" id="ARBA00022723"/>
    </source>
</evidence>
<dbReference type="InterPro" id="IPR006703">
    <property type="entry name" value="G_AIG1"/>
</dbReference>
<evidence type="ECO:0000256" key="6">
    <source>
        <dbReference type="ARBA" id="ARBA00022692"/>
    </source>
</evidence>
<accession>A0A1W2TRF5</accession>
<keyword evidence="9 19" id="KW-0378">Hydrolase</keyword>
<feature type="domain" description="AIG1-type G" evidence="18">
    <location>
        <begin position="11"/>
        <end position="145"/>
    </location>
</feature>
<comment type="subcellular location">
    <subcellularLocation>
        <location evidence="2">Membrane</location>
        <topology evidence="2">Single-pass membrane protein</topology>
    </subcellularLocation>
    <subcellularLocation>
        <location evidence="16">Plastid</location>
        <location evidence="16">Chloroplast outer membrane</location>
    </subcellularLocation>
</comment>
<evidence type="ECO:0000256" key="17">
    <source>
        <dbReference type="SAM" id="Phobius"/>
    </source>
</evidence>
<dbReference type="GO" id="GO:0016020">
    <property type="term" value="C:membrane"/>
    <property type="evidence" value="ECO:0007669"/>
    <property type="project" value="UniProtKB-SubCell"/>
</dbReference>
<name>A0A1W2TRF5_ROSNE</name>
<evidence type="ECO:0000256" key="12">
    <source>
        <dbReference type="ARBA" id="ARBA00022927"/>
    </source>
</evidence>
<evidence type="ECO:0000256" key="4">
    <source>
        <dbReference type="ARBA" id="ARBA00022528"/>
    </source>
</evidence>
<dbReference type="GO" id="GO:0016787">
    <property type="term" value="F:hydrolase activity"/>
    <property type="evidence" value="ECO:0007669"/>
    <property type="project" value="UniProtKB-KW"/>
</dbReference>
<evidence type="ECO:0000256" key="3">
    <source>
        <dbReference type="ARBA" id="ARBA00022448"/>
    </source>
</evidence>
<keyword evidence="11" id="KW-0460">Magnesium</keyword>
<evidence type="ECO:0000256" key="11">
    <source>
        <dbReference type="ARBA" id="ARBA00022842"/>
    </source>
</evidence>
<dbReference type="STRING" id="77044.A0A1W2TRF5"/>
<evidence type="ECO:0000256" key="2">
    <source>
        <dbReference type="ARBA" id="ARBA00004167"/>
    </source>
</evidence>
<dbReference type="PANTHER" id="PTHR10903">
    <property type="entry name" value="GTPASE, IMAP FAMILY MEMBER-RELATED"/>
    <property type="match status" value="1"/>
</dbReference>
<evidence type="ECO:0000313" key="19">
    <source>
        <dbReference type="EMBL" id="GAP91051.2"/>
    </source>
</evidence>
<evidence type="ECO:0000256" key="1">
    <source>
        <dbReference type="ARBA" id="ARBA00001946"/>
    </source>
</evidence>
<keyword evidence="3" id="KW-0813">Transport</keyword>
<evidence type="ECO:0000256" key="15">
    <source>
        <dbReference type="ARBA" id="ARBA00023136"/>
    </source>
</evidence>
<keyword evidence="12" id="KW-0653">Protein transport</keyword>
<sequence length="319" mass="35855">MSLRNNRLPMIMVMGMTGSGKSYFINKVAGKQMVKEGASLSSCTQYCTISCVSVAGMGALVVDTPGFDDTVRSDADILNEIARLLIGQITLGFELKGMIYLHKITDNRYTQAAGNTFEIFKRICGTIAMENVMLVTSHWDHVDEQTGTSRERELQEKFWASMIEQGSQIRRYYGDIESARGIAAEVLLKKPVMLQLQDEMIHGNKILDKTAAGSYIDHNLIRKKTDIEIELKNLEEIYLQHGEGDELDWKTRTTELWDTERQRENLRSDIVGEAESETRTRRSTWLAGMGRIIIGSLTLAVNLVLLFAGLPTMDESMSV</sequence>
<evidence type="ECO:0000256" key="16">
    <source>
        <dbReference type="ARBA" id="ARBA00024013"/>
    </source>
</evidence>
<keyword evidence="4" id="KW-0150">Chloroplast</keyword>
<keyword evidence="20" id="KW-1185">Reference proteome</keyword>
<organism evidence="19">
    <name type="scientific">Rosellinia necatrix</name>
    <name type="common">White root-rot fungus</name>
    <dbReference type="NCBI Taxonomy" id="77044"/>
    <lineage>
        <taxon>Eukaryota</taxon>
        <taxon>Fungi</taxon>
        <taxon>Dikarya</taxon>
        <taxon>Ascomycota</taxon>
        <taxon>Pezizomycotina</taxon>
        <taxon>Sordariomycetes</taxon>
        <taxon>Xylariomycetidae</taxon>
        <taxon>Xylariales</taxon>
        <taxon>Xylariaceae</taxon>
        <taxon>Rosellinia</taxon>
    </lineage>
</organism>
<gene>
    <name evidence="19" type="ORF">SAMD00023353_1502180</name>
</gene>
<dbReference type="SUPFAM" id="SSF52540">
    <property type="entry name" value="P-loop containing nucleoside triphosphate hydrolases"/>
    <property type="match status" value="1"/>
</dbReference>
<keyword evidence="8" id="KW-0547">Nucleotide-binding</keyword>
<dbReference type="InterPro" id="IPR045058">
    <property type="entry name" value="GIMA/IAN/Toc"/>
</dbReference>
<proteinExistence type="predicted"/>
<dbReference type="EMBL" id="DF977460">
    <property type="protein sequence ID" value="GAP91051.2"/>
    <property type="molecule type" value="Genomic_DNA"/>
</dbReference>
<dbReference type="GO" id="GO:0046872">
    <property type="term" value="F:metal ion binding"/>
    <property type="evidence" value="ECO:0007669"/>
    <property type="project" value="UniProtKB-KW"/>
</dbReference>
<dbReference type="OMA" id="TFINHIC"/>
<protein>
    <submittedName>
        <fullName evidence="19">Putative p-loop containing nucleoside triphosphate hydrolase protein</fullName>
    </submittedName>
</protein>
<keyword evidence="5" id="KW-0934">Plastid</keyword>
<keyword evidence="13 17" id="KW-1133">Transmembrane helix</keyword>
<evidence type="ECO:0000256" key="13">
    <source>
        <dbReference type="ARBA" id="ARBA00022989"/>
    </source>
</evidence>
<evidence type="ECO:0000313" key="20">
    <source>
        <dbReference type="Proteomes" id="UP000054516"/>
    </source>
</evidence>
<dbReference type="Gene3D" id="3.40.50.300">
    <property type="entry name" value="P-loop containing nucleotide triphosphate hydrolases"/>
    <property type="match status" value="1"/>
</dbReference>
<feature type="transmembrane region" description="Helical" evidence="17">
    <location>
        <begin position="289"/>
        <end position="310"/>
    </location>
</feature>
<keyword evidence="10" id="KW-1002">Plastid outer membrane</keyword>
<keyword evidence="7" id="KW-0479">Metal-binding</keyword>
<keyword evidence="15 17" id="KW-0472">Membrane</keyword>
<dbReference type="GO" id="GO:0005525">
    <property type="term" value="F:GTP binding"/>
    <property type="evidence" value="ECO:0007669"/>
    <property type="project" value="UniProtKB-KW"/>
</dbReference>
<evidence type="ECO:0000259" key="18">
    <source>
        <dbReference type="Pfam" id="PF04548"/>
    </source>
</evidence>
<dbReference type="OrthoDB" id="8954335at2759"/>
<reference evidence="19" key="1">
    <citation type="submission" date="2016-03" db="EMBL/GenBank/DDBJ databases">
        <title>Draft genome sequence of Rosellinia necatrix.</title>
        <authorList>
            <person name="Kanematsu S."/>
        </authorList>
    </citation>
    <scope>NUCLEOTIDE SEQUENCE [LARGE SCALE GENOMIC DNA]</scope>
    <source>
        <strain evidence="19">W97</strain>
    </source>
</reference>
<dbReference type="GO" id="GO:0015031">
    <property type="term" value="P:protein transport"/>
    <property type="evidence" value="ECO:0007669"/>
    <property type="project" value="UniProtKB-KW"/>
</dbReference>
<evidence type="ECO:0000256" key="5">
    <source>
        <dbReference type="ARBA" id="ARBA00022640"/>
    </source>
</evidence>
<dbReference type="InterPro" id="IPR027417">
    <property type="entry name" value="P-loop_NTPase"/>
</dbReference>